<comment type="subcellular location">
    <subcellularLocation>
        <location evidence="1">Golgi apparatus membrane</location>
        <topology evidence="1">Single-pass membrane protein</topology>
    </subcellularLocation>
</comment>
<evidence type="ECO:0000313" key="10">
    <source>
        <dbReference type="EMBL" id="KDO30021.1"/>
    </source>
</evidence>
<dbReference type="AlphaFoldDB" id="A0A067CTZ4"/>
<evidence type="ECO:0000256" key="7">
    <source>
        <dbReference type="ARBA" id="ARBA00023461"/>
    </source>
</evidence>
<evidence type="ECO:0000256" key="2">
    <source>
        <dbReference type="ARBA" id="ARBA00022692"/>
    </source>
</evidence>
<evidence type="ECO:0000256" key="6">
    <source>
        <dbReference type="ARBA" id="ARBA00023180"/>
    </source>
</evidence>
<evidence type="ECO:0000256" key="5">
    <source>
        <dbReference type="ARBA" id="ARBA00023136"/>
    </source>
</evidence>
<comment type="similarity">
    <text evidence="7">Belongs to the SPRING family.</text>
</comment>
<dbReference type="EMBL" id="KK583203">
    <property type="protein sequence ID" value="KDO30021.1"/>
    <property type="molecule type" value="Genomic_DNA"/>
</dbReference>
<dbReference type="VEuPathDB" id="FungiDB:SPRG_05211"/>
<dbReference type="OrthoDB" id="70142at2759"/>
<dbReference type="OMA" id="LEWDPFY"/>
<name>A0A067CTZ4_SAPPC</name>
<sequence length="344" mass="37978">MTHNPLFDRVQSVRSALAFDRKRYAPMRPAPTGVCSRQRAVAIYAGRVAREVCRRGCRALGRGFSSSIVCLHHGYTRCFSRVNPVAGSSDETSTRRRVTPPVAIFLCLILFTIVRFVLSMPQMYYARTQHAPRVHTDEASIRSKILLNHAPGHDVVKAKLRWQDFEPDDTSTSCKHTTETTAFVTDARGATCSREALLPTGCCPIAASAFSCTSCSAAAPHCCSAYERCVSCCMGPDHREMVRHFLLHATPAHPVYGAPHHLSVFGFCAFRCRSSSASVQHQNSYRSSRKHCYGLHRPTKELSVVNSDGTANKSVAFDANLPRPPTGPLEWDPFYVPPAAKSVH</sequence>
<dbReference type="KEGG" id="spar:SPRG_05211"/>
<evidence type="ECO:0000256" key="1">
    <source>
        <dbReference type="ARBA" id="ARBA00004194"/>
    </source>
</evidence>
<keyword evidence="2 9" id="KW-0812">Transmembrane</keyword>
<evidence type="ECO:0000256" key="9">
    <source>
        <dbReference type="SAM" id="Phobius"/>
    </source>
</evidence>
<organism evidence="10 11">
    <name type="scientific">Saprolegnia parasitica (strain CBS 223.65)</name>
    <dbReference type="NCBI Taxonomy" id="695850"/>
    <lineage>
        <taxon>Eukaryota</taxon>
        <taxon>Sar</taxon>
        <taxon>Stramenopiles</taxon>
        <taxon>Oomycota</taxon>
        <taxon>Saprolegniomycetes</taxon>
        <taxon>Saprolegniales</taxon>
        <taxon>Saprolegniaceae</taxon>
        <taxon>Saprolegnia</taxon>
    </lineage>
</organism>
<dbReference type="GO" id="GO:2000640">
    <property type="term" value="P:positive regulation of SREBP signaling pathway"/>
    <property type="evidence" value="ECO:0007669"/>
    <property type="project" value="InterPro"/>
</dbReference>
<dbReference type="Pfam" id="PF10218">
    <property type="entry name" value="SPRING1"/>
    <property type="match status" value="1"/>
</dbReference>
<dbReference type="Proteomes" id="UP000030745">
    <property type="component" value="Unassembled WGS sequence"/>
</dbReference>
<gene>
    <name evidence="10" type="ORF">SPRG_05211</name>
</gene>
<protein>
    <recommendedName>
        <fullName evidence="8">SREBP regulating gene protein</fullName>
    </recommendedName>
</protein>
<keyword evidence="3 9" id="KW-1133">Transmembrane helix</keyword>
<feature type="transmembrane region" description="Helical" evidence="9">
    <location>
        <begin position="98"/>
        <end position="118"/>
    </location>
</feature>
<evidence type="ECO:0000313" key="11">
    <source>
        <dbReference type="Proteomes" id="UP000030745"/>
    </source>
</evidence>
<dbReference type="GeneID" id="24127614"/>
<keyword evidence="4" id="KW-0333">Golgi apparatus</keyword>
<keyword evidence="6" id="KW-0325">Glycoprotein</keyword>
<evidence type="ECO:0000256" key="8">
    <source>
        <dbReference type="ARBA" id="ARBA00023485"/>
    </source>
</evidence>
<evidence type="ECO:0000256" key="4">
    <source>
        <dbReference type="ARBA" id="ARBA00023034"/>
    </source>
</evidence>
<dbReference type="RefSeq" id="XP_012199203.1">
    <property type="nucleotide sequence ID" value="XM_012343813.1"/>
</dbReference>
<dbReference type="PANTHER" id="PTHR13481:SF0">
    <property type="entry name" value="SREBP REGULATING GENE PROTEIN"/>
    <property type="match status" value="1"/>
</dbReference>
<accession>A0A067CTZ4</accession>
<dbReference type="InterPro" id="IPR019352">
    <property type="entry name" value="SPRING1"/>
</dbReference>
<keyword evidence="5 9" id="KW-0472">Membrane</keyword>
<dbReference type="PANTHER" id="PTHR13481">
    <property type="entry name" value="SREBP REGULATING GENE PROTEIN"/>
    <property type="match status" value="1"/>
</dbReference>
<evidence type="ECO:0000256" key="3">
    <source>
        <dbReference type="ARBA" id="ARBA00022989"/>
    </source>
</evidence>
<keyword evidence="11" id="KW-1185">Reference proteome</keyword>
<dbReference type="GO" id="GO:0000139">
    <property type="term" value="C:Golgi membrane"/>
    <property type="evidence" value="ECO:0007669"/>
    <property type="project" value="UniProtKB-SubCell"/>
</dbReference>
<proteinExistence type="inferred from homology"/>
<reference evidence="10 11" key="1">
    <citation type="journal article" date="2013" name="PLoS Genet.">
        <title>Distinctive expansion of potential virulence genes in the genome of the oomycete fish pathogen Saprolegnia parasitica.</title>
        <authorList>
            <person name="Jiang R.H."/>
            <person name="de Bruijn I."/>
            <person name="Haas B.J."/>
            <person name="Belmonte R."/>
            <person name="Lobach L."/>
            <person name="Christie J."/>
            <person name="van den Ackerveken G."/>
            <person name="Bottin A."/>
            <person name="Bulone V."/>
            <person name="Diaz-Moreno S.M."/>
            <person name="Dumas B."/>
            <person name="Fan L."/>
            <person name="Gaulin E."/>
            <person name="Govers F."/>
            <person name="Grenville-Briggs L.J."/>
            <person name="Horner N.R."/>
            <person name="Levin J.Z."/>
            <person name="Mammella M."/>
            <person name="Meijer H.J."/>
            <person name="Morris P."/>
            <person name="Nusbaum C."/>
            <person name="Oome S."/>
            <person name="Phillips A.J."/>
            <person name="van Rooyen D."/>
            <person name="Rzeszutek E."/>
            <person name="Saraiva M."/>
            <person name="Secombes C.J."/>
            <person name="Seidl M.F."/>
            <person name="Snel B."/>
            <person name="Stassen J.H."/>
            <person name="Sykes S."/>
            <person name="Tripathy S."/>
            <person name="van den Berg H."/>
            <person name="Vega-Arreguin J.C."/>
            <person name="Wawra S."/>
            <person name="Young S.K."/>
            <person name="Zeng Q."/>
            <person name="Dieguez-Uribeondo J."/>
            <person name="Russ C."/>
            <person name="Tyler B.M."/>
            <person name="van West P."/>
        </authorList>
    </citation>
    <scope>NUCLEOTIDE SEQUENCE [LARGE SCALE GENOMIC DNA]</scope>
    <source>
        <strain evidence="10 11">CBS 223.65</strain>
    </source>
</reference>